<dbReference type="Proteomes" id="UP000636891">
    <property type="component" value="Unassembled WGS sequence"/>
</dbReference>
<dbReference type="PANTHER" id="PTHR42809:SF1">
    <property type="entry name" value="FLAVODOXIN 1"/>
    <property type="match status" value="1"/>
</dbReference>
<evidence type="ECO:0000313" key="10">
    <source>
        <dbReference type="Proteomes" id="UP000636891"/>
    </source>
</evidence>
<dbReference type="Gene3D" id="3.40.50.360">
    <property type="match status" value="1"/>
</dbReference>
<dbReference type="PANTHER" id="PTHR42809">
    <property type="entry name" value="FLAVODOXIN 2"/>
    <property type="match status" value="1"/>
</dbReference>
<keyword evidence="4 7" id="KW-0285">Flavoprotein</keyword>
<dbReference type="Pfam" id="PF00258">
    <property type="entry name" value="Flavodoxin_1"/>
    <property type="match status" value="1"/>
</dbReference>
<proteinExistence type="inferred from homology"/>
<dbReference type="SUPFAM" id="SSF52218">
    <property type="entry name" value="Flavoproteins"/>
    <property type="match status" value="1"/>
</dbReference>
<feature type="domain" description="Flavodoxin-like" evidence="8">
    <location>
        <begin position="2"/>
        <end position="162"/>
    </location>
</feature>
<evidence type="ECO:0000256" key="7">
    <source>
        <dbReference type="PIRNR" id="PIRNR038996"/>
    </source>
</evidence>
<dbReference type="InterPro" id="IPR008254">
    <property type="entry name" value="Flavodoxin/NO_synth"/>
</dbReference>
<dbReference type="InterPro" id="IPR050619">
    <property type="entry name" value="Flavodoxin"/>
</dbReference>
<evidence type="ECO:0000313" key="9">
    <source>
        <dbReference type="EMBL" id="MBC5616947.1"/>
    </source>
</evidence>
<evidence type="ECO:0000256" key="5">
    <source>
        <dbReference type="ARBA" id="ARBA00022643"/>
    </source>
</evidence>
<dbReference type="PIRSF" id="PIRSF038996">
    <property type="entry name" value="FldA"/>
    <property type="match status" value="1"/>
</dbReference>
<comment type="similarity">
    <text evidence="2 7">Belongs to the flavodoxin family.</text>
</comment>
<dbReference type="NCBIfam" id="TIGR01752">
    <property type="entry name" value="flav_long"/>
    <property type="match status" value="1"/>
</dbReference>
<evidence type="ECO:0000256" key="6">
    <source>
        <dbReference type="ARBA" id="ARBA00022982"/>
    </source>
</evidence>
<organism evidence="9 10">
    <name type="scientific">Alistipes hominis</name>
    <dbReference type="NCBI Taxonomy" id="2763015"/>
    <lineage>
        <taxon>Bacteria</taxon>
        <taxon>Pseudomonadati</taxon>
        <taxon>Bacteroidota</taxon>
        <taxon>Bacteroidia</taxon>
        <taxon>Bacteroidales</taxon>
        <taxon>Rikenellaceae</taxon>
        <taxon>Alistipes</taxon>
    </lineage>
</organism>
<comment type="cofactor">
    <cofactor evidence="1 7">
        <name>FMN</name>
        <dbReference type="ChEBI" id="CHEBI:58210"/>
    </cofactor>
</comment>
<keyword evidence="3 7" id="KW-0813">Transport</keyword>
<evidence type="ECO:0000256" key="3">
    <source>
        <dbReference type="ARBA" id="ARBA00022448"/>
    </source>
</evidence>
<comment type="function">
    <text evidence="7">Low-potential electron donor to a number of redox enzymes.</text>
</comment>
<dbReference type="PROSITE" id="PS50902">
    <property type="entry name" value="FLAVODOXIN_LIKE"/>
    <property type="match status" value="1"/>
</dbReference>
<keyword evidence="5 7" id="KW-0288">FMN</keyword>
<evidence type="ECO:0000256" key="1">
    <source>
        <dbReference type="ARBA" id="ARBA00001917"/>
    </source>
</evidence>
<reference evidence="9 10" key="1">
    <citation type="submission" date="2020-08" db="EMBL/GenBank/DDBJ databases">
        <title>Genome public.</title>
        <authorList>
            <person name="Liu C."/>
            <person name="Sun Q."/>
        </authorList>
    </citation>
    <scope>NUCLEOTIDE SEQUENCE [LARGE SCALE GENOMIC DNA]</scope>
    <source>
        <strain evidence="9 10">New-7</strain>
    </source>
</reference>
<dbReference type="RefSeq" id="WP_055204938.1">
    <property type="nucleotide sequence ID" value="NZ_JACOOK010000003.1"/>
</dbReference>
<comment type="caution">
    <text evidence="9">The sequence shown here is derived from an EMBL/GenBank/DDBJ whole genome shotgun (WGS) entry which is preliminary data.</text>
</comment>
<evidence type="ECO:0000256" key="4">
    <source>
        <dbReference type="ARBA" id="ARBA00022630"/>
    </source>
</evidence>
<evidence type="ECO:0000259" key="8">
    <source>
        <dbReference type="PROSITE" id="PS50902"/>
    </source>
</evidence>
<name>A0ABR7CN17_9BACT</name>
<keyword evidence="10" id="KW-1185">Reference proteome</keyword>
<dbReference type="EMBL" id="JACOOK010000003">
    <property type="protein sequence ID" value="MBC5616947.1"/>
    <property type="molecule type" value="Genomic_DNA"/>
</dbReference>
<dbReference type="InterPro" id="IPR029039">
    <property type="entry name" value="Flavoprotein-like_sf"/>
</dbReference>
<dbReference type="NCBIfam" id="NF006739">
    <property type="entry name" value="PRK09267.1-5"/>
    <property type="match status" value="1"/>
</dbReference>
<keyword evidence="6 7" id="KW-0249">Electron transport</keyword>
<dbReference type="PROSITE" id="PS00201">
    <property type="entry name" value="FLAVODOXIN"/>
    <property type="match status" value="1"/>
</dbReference>
<dbReference type="InterPro" id="IPR010086">
    <property type="entry name" value="Flavodoxin_lc"/>
</dbReference>
<gene>
    <name evidence="9" type="ORF">H8S08_07955</name>
</gene>
<dbReference type="InterPro" id="IPR001226">
    <property type="entry name" value="Flavodoxin_CS"/>
</dbReference>
<accession>A0ABR7CN17</accession>
<evidence type="ECO:0000256" key="2">
    <source>
        <dbReference type="ARBA" id="ARBA00005267"/>
    </source>
</evidence>
<sequence>MKGIFYGSTTGTTGSLAGRIAEELGIAAADVHDVAGAAADAVQRYDCLLLGSSTWGCGELQDDWFGFLEGLKGQDLSGKSVALFGCGDSSMYPDTFCDAVGILREELAGTGCRFVGAYAPQNYSVTDSKVCEDGKFVGLAIDEADSEAVSSEHLKQWIAVLKEEGV</sequence>
<protein>
    <recommendedName>
        <fullName evidence="7">Flavodoxin</fullName>
    </recommendedName>
</protein>